<dbReference type="InParanoid" id="E3NUK0"/>
<evidence type="ECO:0000313" key="3">
    <source>
        <dbReference type="Proteomes" id="UP000008281"/>
    </source>
</evidence>
<keyword evidence="3" id="KW-1185">Reference proteome</keyword>
<dbReference type="EMBL" id="DS270577">
    <property type="protein sequence ID" value="EFO95671.1"/>
    <property type="molecule type" value="Genomic_DNA"/>
</dbReference>
<dbReference type="AlphaFoldDB" id="E3NUK0"/>
<evidence type="ECO:0008006" key="4">
    <source>
        <dbReference type="Google" id="ProtNLM"/>
    </source>
</evidence>
<accession>E3NUK0</accession>
<dbReference type="PANTHER" id="PTHR47516:SF1">
    <property type="entry name" value="SERPENTINE RECEPTOR, CLASS T-RELATED"/>
    <property type="match status" value="1"/>
</dbReference>
<organism evidence="3">
    <name type="scientific">Caenorhabditis remanei</name>
    <name type="common">Caenorhabditis vulgaris</name>
    <dbReference type="NCBI Taxonomy" id="31234"/>
    <lineage>
        <taxon>Eukaryota</taxon>
        <taxon>Metazoa</taxon>
        <taxon>Ecdysozoa</taxon>
        <taxon>Nematoda</taxon>
        <taxon>Chromadorea</taxon>
        <taxon>Rhabditida</taxon>
        <taxon>Rhabditina</taxon>
        <taxon>Rhabditomorpha</taxon>
        <taxon>Rhabditoidea</taxon>
        <taxon>Rhabditidae</taxon>
        <taxon>Peloderinae</taxon>
        <taxon>Caenorhabditis</taxon>
    </lineage>
</organism>
<proteinExistence type="predicted"/>
<evidence type="ECO:0000313" key="2">
    <source>
        <dbReference type="EMBL" id="EFO95671.1"/>
    </source>
</evidence>
<dbReference type="InterPro" id="IPR003839">
    <property type="entry name" value="7TM_GPCR_serpentine_rcpt_Sru"/>
</dbReference>
<keyword evidence="1" id="KW-0472">Membrane</keyword>
<name>E3NUK0_CAERE</name>
<evidence type="ECO:0000256" key="1">
    <source>
        <dbReference type="SAM" id="Phobius"/>
    </source>
</evidence>
<keyword evidence="1" id="KW-1133">Transmembrane helix</keyword>
<sequence>MYTSIYLNPEYENFSYHFDYVTIIVIASFIFLIPTVYATIKMVLFRNPQKSSTDIHPYVYKSFLCMQVSKVISCILYLIVIRIPLTTILTSYYSTLERDSPLRIFTASYFSLDNLSQLFTVLFCLIRLLVFINKEERLETYRCIFFIWLITSVIFCAVIYTFHFSYGVVCLPILFPFQYGAILVTSNLYKSRLYTAVEVISYALTTICVVVLTLLMLVKLKNMKQL</sequence>
<feature type="transmembrane region" description="Helical" evidence="1">
    <location>
        <begin position="71"/>
        <end position="94"/>
    </location>
</feature>
<dbReference type="HOGENOM" id="CLU_049496_2_0_1"/>
<feature type="transmembrane region" description="Helical" evidence="1">
    <location>
        <begin position="20"/>
        <end position="40"/>
    </location>
</feature>
<dbReference type="Proteomes" id="UP000008281">
    <property type="component" value="Unassembled WGS sequence"/>
</dbReference>
<dbReference type="Pfam" id="PF10322">
    <property type="entry name" value="7TM_GPCR_Sru"/>
    <property type="match status" value="1"/>
</dbReference>
<reference evidence="2" key="1">
    <citation type="submission" date="2007-07" db="EMBL/GenBank/DDBJ databases">
        <title>PCAP assembly of the Caenorhabditis remanei genome.</title>
        <authorList>
            <consortium name="The Caenorhabditis remanei Sequencing Consortium"/>
            <person name="Wilson R.K."/>
        </authorList>
    </citation>
    <scope>NUCLEOTIDE SEQUENCE [LARGE SCALE GENOMIC DNA]</scope>
    <source>
        <strain evidence="2">PB4641</strain>
    </source>
</reference>
<protein>
    <recommendedName>
        <fullName evidence="4">Serpentine receptor class gamma</fullName>
    </recommendedName>
</protein>
<dbReference type="PANTHER" id="PTHR47516">
    <property type="entry name" value="SERPENTINE RECEPTOR, CLASS U-RELATED"/>
    <property type="match status" value="1"/>
</dbReference>
<feature type="transmembrane region" description="Helical" evidence="1">
    <location>
        <begin position="195"/>
        <end position="218"/>
    </location>
</feature>
<feature type="transmembrane region" description="Helical" evidence="1">
    <location>
        <begin position="144"/>
        <end position="175"/>
    </location>
</feature>
<gene>
    <name evidence="2" type="ORF">CRE_10777</name>
</gene>
<keyword evidence="1" id="KW-0812">Transmembrane</keyword>
<feature type="transmembrane region" description="Helical" evidence="1">
    <location>
        <begin position="114"/>
        <end position="132"/>
    </location>
</feature>